<evidence type="ECO:0000313" key="2">
    <source>
        <dbReference type="Proteomes" id="UP000290900"/>
    </source>
</evidence>
<keyword evidence="2" id="KW-1185">Reference proteome</keyword>
<dbReference type="AlphaFoldDB" id="A0A448YK32"/>
<name>A0A448YK32_BRENA</name>
<dbReference type="Gene3D" id="2.130.10.10">
    <property type="entry name" value="YVTN repeat-like/Quinoprotein amine dehydrogenase"/>
    <property type="match status" value="2"/>
</dbReference>
<accession>A0A448YK32</accession>
<dbReference type="InterPro" id="IPR001680">
    <property type="entry name" value="WD40_rpt"/>
</dbReference>
<organism evidence="1 2">
    <name type="scientific">Brettanomyces naardenensis</name>
    <name type="common">Yeast</name>
    <dbReference type="NCBI Taxonomy" id="13370"/>
    <lineage>
        <taxon>Eukaryota</taxon>
        <taxon>Fungi</taxon>
        <taxon>Dikarya</taxon>
        <taxon>Ascomycota</taxon>
        <taxon>Saccharomycotina</taxon>
        <taxon>Pichiomycetes</taxon>
        <taxon>Pichiales</taxon>
        <taxon>Pichiaceae</taxon>
        <taxon>Brettanomyces</taxon>
    </lineage>
</organism>
<protein>
    <submittedName>
        <fullName evidence="1">DEKNAAC102316</fullName>
    </submittedName>
</protein>
<dbReference type="EMBL" id="CAACVR010000012">
    <property type="protein sequence ID" value="VEU21289.1"/>
    <property type="molecule type" value="Genomic_DNA"/>
</dbReference>
<dbReference type="InterPro" id="IPR052779">
    <property type="entry name" value="WDR62"/>
</dbReference>
<gene>
    <name evidence="1" type="ORF">BRENAR_LOCUS2024</name>
</gene>
<proteinExistence type="predicted"/>
<sequence>MEELSLEVIDVYGNSCTTDDQVDVQDDLIAYIAGRGVFVCKLEKTSITDGLFKSRRFYYAKFDSDGSAKVVRPSLLNTSGSRFQKLHQFAESNASDCTINCVALSPNKQLLAVGELGINPRVLVYSLVSDASHNPIYVFEAHHFGVASLKFSPDSQCLCSLGTRRDGSLNIWSFRNAFPVFDAATTVPFSVNKLIWGDNRSVLIVGPGHIKIWQLVAENERMIGKNILPKEFLSSNLIDMVKIGAEEVLLLSDDGKLAYLDLSSNPLFLSPVSQLSKFIQHILVGKDQQLLVTAGNGIELIPLSSTPDSPSTHGDTSDQKLGRISGIWESSLGLIYLSESGIHLMDSSLAGKPSMLVPSLEQLRGIKKVTDAQILWWTSRGQVGIISNNTFKLPKGKYLVRGIDATDEDLLQATDHGMVYFSLVSGTWEMKDSLKLSSSVETGIFLKYGGEVYSACGCQNGEISVLKKLNRHWTIIETLRCHTASIRKLLYTRDNLFATSSDRSISIHRFGDRIQPRILQLGAIPLDFQVHEDSLLVSTNDNRLATFSMNDNFSLVGNRRFQDSDGEPIQIRLFEIHHGLLYGISSSNAIVVFDYNDGSLLCRSFGHSGRITSIVVSDFSVFTSSEDGCVFRWKVEYEIPTSFTPESSFQMSERKVVSKSEFTIASPVSAGTVLSTPVKAKNMPSRLTLSSTNVLNRRGNGDLIGKSIVQLKRLRRALVTGKGIDFDKEELGQLRTELGATLKMLADAPVDFNTSDTADKENILP</sequence>
<dbReference type="PANTHER" id="PTHR45589">
    <property type="entry name" value="WD REPEAT DOMAIN 62, ISOFORM G"/>
    <property type="match status" value="1"/>
</dbReference>
<dbReference type="SUPFAM" id="SSF63829">
    <property type="entry name" value="Calcium-dependent phosphotriesterase"/>
    <property type="match status" value="1"/>
</dbReference>
<dbReference type="OrthoDB" id="6252103at2759"/>
<dbReference type="Proteomes" id="UP000290900">
    <property type="component" value="Unassembled WGS sequence"/>
</dbReference>
<reference evidence="1 2" key="1">
    <citation type="submission" date="2018-12" db="EMBL/GenBank/DDBJ databases">
        <authorList>
            <person name="Tiukova I."/>
            <person name="Dainat J."/>
        </authorList>
    </citation>
    <scope>NUCLEOTIDE SEQUENCE [LARGE SCALE GENOMIC DNA]</scope>
</reference>
<evidence type="ECO:0000313" key="1">
    <source>
        <dbReference type="EMBL" id="VEU21289.1"/>
    </source>
</evidence>
<dbReference type="SMART" id="SM00320">
    <property type="entry name" value="WD40"/>
    <property type="match status" value="4"/>
</dbReference>
<dbReference type="Pfam" id="PF00400">
    <property type="entry name" value="WD40"/>
    <property type="match status" value="1"/>
</dbReference>
<dbReference type="SUPFAM" id="SSF50978">
    <property type="entry name" value="WD40 repeat-like"/>
    <property type="match status" value="1"/>
</dbReference>
<dbReference type="InParanoid" id="A0A448YK32"/>
<dbReference type="InterPro" id="IPR015943">
    <property type="entry name" value="WD40/YVTN_repeat-like_dom_sf"/>
</dbReference>
<dbReference type="STRING" id="13370.A0A448YK32"/>
<dbReference type="PANTHER" id="PTHR45589:SF1">
    <property type="entry name" value="WD REPEAT DOMAIN 62, ISOFORM G"/>
    <property type="match status" value="1"/>
</dbReference>
<dbReference type="InterPro" id="IPR036322">
    <property type="entry name" value="WD40_repeat_dom_sf"/>
</dbReference>